<evidence type="ECO:0000313" key="1">
    <source>
        <dbReference type="EMBL" id="MED6233781.1"/>
    </source>
</evidence>
<accession>A0ABU7A6R7</accession>
<name>A0ABU7A6R7_9TELE</name>
<comment type="caution">
    <text evidence="1">The sequence shown here is derived from an EMBL/GenBank/DDBJ whole genome shotgun (WGS) entry which is preliminary data.</text>
</comment>
<dbReference type="EMBL" id="JAHUTI010003425">
    <property type="protein sequence ID" value="MED6233781.1"/>
    <property type="molecule type" value="Genomic_DNA"/>
</dbReference>
<evidence type="ECO:0000313" key="2">
    <source>
        <dbReference type="Proteomes" id="UP001345963"/>
    </source>
</evidence>
<dbReference type="Proteomes" id="UP001345963">
    <property type="component" value="Unassembled WGS sequence"/>
</dbReference>
<organism evidence="1 2">
    <name type="scientific">Ataeniobius toweri</name>
    <dbReference type="NCBI Taxonomy" id="208326"/>
    <lineage>
        <taxon>Eukaryota</taxon>
        <taxon>Metazoa</taxon>
        <taxon>Chordata</taxon>
        <taxon>Craniata</taxon>
        <taxon>Vertebrata</taxon>
        <taxon>Euteleostomi</taxon>
        <taxon>Actinopterygii</taxon>
        <taxon>Neopterygii</taxon>
        <taxon>Teleostei</taxon>
        <taxon>Neoteleostei</taxon>
        <taxon>Acanthomorphata</taxon>
        <taxon>Ovalentaria</taxon>
        <taxon>Atherinomorphae</taxon>
        <taxon>Cyprinodontiformes</taxon>
        <taxon>Goodeidae</taxon>
        <taxon>Ataeniobius</taxon>
    </lineage>
</organism>
<dbReference type="PROSITE" id="PS51257">
    <property type="entry name" value="PROKAR_LIPOPROTEIN"/>
    <property type="match status" value="1"/>
</dbReference>
<reference evidence="1 2" key="1">
    <citation type="submission" date="2021-07" db="EMBL/GenBank/DDBJ databases">
        <authorList>
            <person name="Palmer J.M."/>
        </authorList>
    </citation>
    <scope>NUCLEOTIDE SEQUENCE [LARGE SCALE GENOMIC DNA]</scope>
    <source>
        <strain evidence="1 2">AT_MEX2019</strain>
        <tissue evidence="1">Muscle</tissue>
    </source>
</reference>
<keyword evidence="2" id="KW-1185">Reference proteome</keyword>
<protein>
    <submittedName>
        <fullName evidence="1">Uncharacterized protein</fullName>
    </submittedName>
</protein>
<gene>
    <name evidence="1" type="ORF">ATANTOWER_016573</name>
</gene>
<sequence length="107" mass="11959">MRQPISSQKPGQYQRNLYERGGLPATSSFSSCFTLHRKPSPLTEISRENQRGIQFLYNNGNSIRKWRGGGERDLSLRFLRFFQAAGGDIRRASAPGGPAGCKEGRKV</sequence>
<proteinExistence type="predicted"/>